<dbReference type="Ensembl" id="ENSONIT00000049412.1">
    <property type="protein sequence ID" value="ENSONIP00000035346.1"/>
    <property type="gene ID" value="ENSONIG00000013641.2"/>
</dbReference>
<evidence type="ECO:0000256" key="1">
    <source>
        <dbReference type="ARBA" id="ARBA00005431"/>
    </source>
</evidence>
<evidence type="ECO:0000256" key="2">
    <source>
        <dbReference type="SAM" id="Phobius"/>
    </source>
</evidence>
<accession>A0A669BIK6</accession>
<evidence type="ECO:0000259" key="3">
    <source>
        <dbReference type="Pfam" id="PF24536"/>
    </source>
</evidence>
<dbReference type="AlphaFoldDB" id="A0A669BIK6"/>
<protein>
    <submittedName>
        <fullName evidence="4">Neurexophilin and PC-esterase domain family member 3</fullName>
    </submittedName>
</protein>
<gene>
    <name evidence="4" type="primary">NXPE3</name>
</gene>
<feature type="domain" description="NXPE C-terminal" evidence="3">
    <location>
        <begin position="359"/>
        <end position="584"/>
    </location>
</feature>
<reference evidence="4" key="3">
    <citation type="submission" date="2025-09" db="UniProtKB">
        <authorList>
            <consortium name="Ensembl"/>
        </authorList>
    </citation>
    <scope>IDENTIFICATION</scope>
</reference>
<keyword evidence="2" id="KW-0812">Transmembrane</keyword>
<keyword evidence="2" id="KW-1133">Transmembrane helix</keyword>
<reference evidence="4" key="2">
    <citation type="submission" date="2025-08" db="UniProtKB">
        <authorList>
            <consortium name="Ensembl"/>
        </authorList>
    </citation>
    <scope>IDENTIFICATION</scope>
</reference>
<evidence type="ECO:0000313" key="5">
    <source>
        <dbReference type="Proteomes" id="UP000005207"/>
    </source>
</evidence>
<dbReference type="GO" id="GO:0007399">
    <property type="term" value="P:nervous system development"/>
    <property type="evidence" value="ECO:0007669"/>
    <property type="project" value="UniProtKB-ARBA"/>
</dbReference>
<reference evidence="5" key="1">
    <citation type="submission" date="2012-01" db="EMBL/GenBank/DDBJ databases">
        <title>The Genome Sequence of Oreochromis niloticus (Nile Tilapia).</title>
        <authorList>
            <consortium name="Broad Institute Genome Assembly Team"/>
            <consortium name="Broad Institute Sequencing Platform"/>
            <person name="Di Palma F."/>
            <person name="Johnson J."/>
            <person name="Lander E.S."/>
            <person name="Lindblad-Toh K."/>
        </authorList>
    </citation>
    <scope>NUCLEOTIDE SEQUENCE [LARGE SCALE GENOMIC DNA]</scope>
</reference>
<dbReference type="GeneTree" id="ENSGT00950000182866"/>
<keyword evidence="2" id="KW-0472">Membrane</keyword>
<name>A0A669BIK6_ORENI</name>
<dbReference type="InterPro" id="IPR014756">
    <property type="entry name" value="Ig_E-set"/>
</dbReference>
<feature type="transmembrane region" description="Helical" evidence="2">
    <location>
        <begin position="41"/>
        <end position="59"/>
    </location>
</feature>
<dbReference type="Pfam" id="PF24536">
    <property type="entry name" value="NXPE4_C"/>
    <property type="match status" value="1"/>
</dbReference>
<evidence type="ECO:0000313" key="4">
    <source>
        <dbReference type="Ensembl" id="ENSONIP00000035346.1"/>
    </source>
</evidence>
<comment type="similarity">
    <text evidence="1">Belongs to the NXPE family.</text>
</comment>
<dbReference type="PANTHER" id="PTHR16165">
    <property type="entry name" value="NXPE FAMILY MEMBER"/>
    <property type="match status" value="1"/>
</dbReference>
<dbReference type="InterPro" id="IPR026845">
    <property type="entry name" value="NXPH/NXPE"/>
</dbReference>
<organism evidence="4 5">
    <name type="scientific">Oreochromis niloticus</name>
    <name type="common">Nile tilapia</name>
    <name type="synonym">Tilapia nilotica</name>
    <dbReference type="NCBI Taxonomy" id="8128"/>
    <lineage>
        <taxon>Eukaryota</taxon>
        <taxon>Metazoa</taxon>
        <taxon>Chordata</taxon>
        <taxon>Craniata</taxon>
        <taxon>Vertebrata</taxon>
        <taxon>Euteleostomi</taxon>
        <taxon>Actinopterygii</taxon>
        <taxon>Neopterygii</taxon>
        <taxon>Teleostei</taxon>
        <taxon>Neoteleostei</taxon>
        <taxon>Acanthomorphata</taxon>
        <taxon>Ovalentaria</taxon>
        <taxon>Cichlomorphae</taxon>
        <taxon>Cichliformes</taxon>
        <taxon>Cichlidae</taxon>
        <taxon>African cichlids</taxon>
        <taxon>Pseudocrenilabrinae</taxon>
        <taxon>Oreochromini</taxon>
        <taxon>Oreochromis</taxon>
    </lineage>
</organism>
<keyword evidence="5" id="KW-1185">Reference proteome</keyword>
<dbReference type="SUPFAM" id="SSF81296">
    <property type="entry name" value="E set domains"/>
    <property type="match status" value="1"/>
</dbReference>
<dbReference type="PANTHER" id="PTHR16165:SF9">
    <property type="entry name" value="NXPE FAMILY MEMBER 3"/>
    <property type="match status" value="1"/>
</dbReference>
<sequence>MLFFPKPVEQVTVYYTQSIHCLFTMSPLCKMQVYSRFPKCGCIFLLLAVFVFISMIYVMDILEFQKKINTTYIIPYPRAAIVTQPVDIHYKFCKLKPLSPEESLEEQLLLESIAWPETPSLPSPLIMNSSSDPAHSTFTILPRKREGQWQIGDKLEALIKIYDLMGRPKKYGGDVLLARLHNPTLGAGVAGQVVDHLNGSYFAVFSLLWEGSAQVEVTLVHPSEAVTELRRVNIEELDRIYFKSQFRSSLLTRTTTCNVCLRPTQPVCNYTDLRTGEPWFCYKPANMSCDTRISNYNGGYKTSLTTMEKLFQSGVNMKVFLPASGPASVTVFPKQKGQSEVSSSSVESEPSGYYYQGVWRALGGTTVHQFNTSSAITQCLKGKVVHMYGDSTMRQWFEYLNAALPDLKEFNLHSHKSIGPLMALDYANNILVRYRTHGPPLRTVSVPSMELHYIANELDNVVGGSNTVVVFGIWAHFDNFPIEFYIRRLMSIRSAVVRLLSRAPGTVVVIRTGNPKPYTIHGAFVNSDWYTFQRLKALKAIFKGLNVHLVDAWEMVLAHHLPHSMHPQPPIIKNMINVLLSYICSPKGG</sequence>
<dbReference type="InParanoid" id="A0A669BIK6"/>
<dbReference type="Pfam" id="PF06312">
    <property type="entry name" value="Neurexophilin"/>
    <property type="match status" value="1"/>
</dbReference>
<dbReference type="Proteomes" id="UP000005207">
    <property type="component" value="Linkage group LG3"/>
</dbReference>
<dbReference type="InterPro" id="IPR057106">
    <property type="entry name" value="NXPE4_C"/>
</dbReference>
<proteinExistence type="inferred from homology"/>